<sequence length="70" mass="7240">MQCISWHELCPNPQFIAGAATGTDICQGALDSFLLALSFPVNTFAVCSATSACSSQGKGSTTLQSKVDVL</sequence>
<proteinExistence type="predicted"/>
<protein>
    <submittedName>
        <fullName evidence="1">Uncharacterized protein</fullName>
    </submittedName>
</protein>
<reference evidence="1" key="2">
    <citation type="submission" date="2025-08" db="UniProtKB">
        <authorList>
            <consortium name="Ensembl"/>
        </authorList>
    </citation>
    <scope>IDENTIFICATION</scope>
</reference>
<evidence type="ECO:0000313" key="2">
    <source>
        <dbReference type="Proteomes" id="UP000007754"/>
    </source>
</evidence>
<dbReference type="InParanoid" id="A0A674GHU2"/>
<reference evidence="1" key="3">
    <citation type="submission" date="2025-09" db="UniProtKB">
        <authorList>
            <consortium name="Ensembl"/>
        </authorList>
    </citation>
    <scope>IDENTIFICATION</scope>
</reference>
<evidence type="ECO:0000313" key="1">
    <source>
        <dbReference type="Ensembl" id="ENSTGUP00000021950.1"/>
    </source>
</evidence>
<reference evidence="1 2" key="1">
    <citation type="journal article" date="2010" name="Nature">
        <title>The genome of a songbird.</title>
        <authorList>
            <person name="Warren W.C."/>
            <person name="Clayton D.F."/>
            <person name="Ellegren H."/>
            <person name="Arnold A.P."/>
            <person name="Hillier L.W."/>
            <person name="Kunstner A."/>
            <person name="Searle S."/>
            <person name="White S."/>
            <person name="Vilella A.J."/>
            <person name="Fairley S."/>
            <person name="Heger A."/>
            <person name="Kong L."/>
            <person name="Ponting C.P."/>
            <person name="Jarvis E.D."/>
            <person name="Mello C.V."/>
            <person name="Minx P."/>
            <person name="Lovell P."/>
            <person name="Velho T.A."/>
            <person name="Ferris M."/>
            <person name="Balakrishnan C.N."/>
            <person name="Sinha S."/>
            <person name="Blatti C."/>
            <person name="London S.E."/>
            <person name="Li Y."/>
            <person name="Lin Y.C."/>
            <person name="George J."/>
            <person name="Sweedler J."/>
            <person name="Southey B."/>
            <person name="Gunaratne P."/>
            <person name="Watson M."/>
            <person name="Nam K."/>
            <person name="Backstrom N."/>
            <person name="Smeds L."/>
            <person name="Nabholz B."/>
            <person name="Itoh Y."/>
            <person name="Whitney O."/>
            <person name="Pfenning A.R."/>
            <person name="Howard J."/>
            <person name="Volker M."/>
            <person name="Skinner B.M."/>
            <person name="Griffin D.K."/>
            <person name="Ye L."/>
            <person name="McLaren W.M."/>
            <person name="Flicek P."/>
            <person name="Quesada V."/>
            <person name="Velasco G."/>
            <person name="Lopez-Otin C."/>
            <person name="Puente X.S."/>
            <person name="Olender T."/>
            <person name="Lancet D."/>
            <person name="Smit A.F."/>
            <person name="Hubley R."/>
            <person name="Konkel M.K."/>
            <person name="Walker J.A."/>
            <person name="Batzer M.A."/>
            <person name="Gu W."/>
            <person name="Pollock D.D."/>
            <person name="Chen L."/>
            <person name="Cheng Z."/>
            <person name="Eichler E.E."/>
            <person name="Stapley J."/>
            <person name="Slate J."/>
            <person name="Ekblom R."/>
            <person name="Birkhead T."/>
            <person name="Burke T."/>
            <person name="Burt D."/>
            <person name="Scharff C."/>
            <person name="Adam I."/>
            <person name="Richard H."/>
            <person name="Sultan M."/>
            <person name="Soldatov A."/>
            <person name="Lehrach H."/>
            <person name="Edwards S.V."/>
            <person name="Yang S.P."/>
            <person name="Li X."/>
            <person name="Graves T."/>
            <person name="Fulton L."/>
            <person name="Nelson J."/>
            <person name="Chinwalla A."/>
            <person name="Hou S."/>
            <person name="Mardis E.R."/>
            <person name="Wilson R.K."/>
        </authorList>
    </citation>
    <scope>NUCLEOTIDE SEQUENCE [LARGE SCALE GENOMIC DNA]</scope>
</reference>
<dbReference type="Ensembl" id="ENSTGUT00000039204.1">
    <property type="protein sequence ID" value="ENSTGUP00000021950.1"/>
    <property type="gene ID" value="ENSTGUG00000019339.1"/>
</dbReference>
<keyword evidence="2" id="KW-1185">Reference proteome</keyword>
<dbReference type="AlphaFoldDB" id="A0A674GHU2"/>
<dbReference type="Proteomes" id="UP000007754">
    <property type="component" value="Chromosome 3"/>
</dbReference>
<accession>A0A674GHU2</accession>
<name>A0A674GHU2_TAEGU</name>
<organism evidence="1 2">
    <name type="scientific">Taeniopygia guttata</name>
    <name type="common">Zebra finch</name>
    <name type="synonym">Poephila guttata</name>
    <dbReference type="NCBI Taxonomy" id="59729"/>
    <lineage>
        <taxon>Eukaryota</taxon>
        <taxon>Metazoa</taxon>
        <taxon>Chordata</taxon>
        <taxon>Craniata</taxon>
        <taxon>Vertebrata</taxon>
        <taxon>Euteleostomi</taxon>
        <taxon>Archelosauria</taxon>
        <taxon>Archosauria</taxon>
        <taxon>Dinosauria</taxon>
        <taxon>Saurischia</taxon>
        <taxon>Theropoda</taxon>
        <taxon>Coelurosauria</taxon>
        <taxon>Aves</taxon>
        <taxon>Neognathae</taxon>
        <taxon>Neoaves</taxon>
        <taxon>Telluraves</taxon>
        <taxon>Australaves</taxon>
        <taxon>Passeriformes</taxon>
        <taxon>Passeroidea</taxon>
        <taxon>Estrildidae</taxon>
        <taxon>Estrildinae</taxon>
        <taxon>Taeniopygia</taxon>
    </lineage>
</organism>